<comment type="function">
    <text evidence="6">Quinone reductase that provides resistance to thiol-specific stress caused by electrophilic quinones.</text>
</comment>
<dbReference type="PANTHER" id="PTHR43741">
    <property type="entry name" value="FMN-DEPENDENT NADH-AZOREDUCTASE 1"/>
    <property type="match status" value="1"/>
</dbReference>
<feature type="binding site" evidence="6">
    <location>
        <begin position="17"/>
        <end position="19"/>
    </location>
    <ligand>
        <name>FMN</name>
        <dbReference type="ChEBI" id="CHEBI:58210"/>
    </ligand>
</feature>
<protein>
    <recommendedName>
        <fullName evidence="6">FMN dependent NADH:quinone oxidoreductase</fullName>
        <ecNumber evidence="6">1.6.5.-</ecNumber>
    </recommendedName>
    <alternativeName>
        <fullName evidence="6">Azo-dye reductase</fullName>
    </alternativeName>
    <alternativeName>
        <fullName evidence="6">FMN-dependent NADH-azo compound oxidoreductase</fullName>
    </alternativeName>
    <alternativeName>
        <fullName evidence="6">FMN-dependent NADH-azoreductase</fullName>
        <ecNumber evidence="6">1.7.1.17</ecNumber>
    </alternativeName>
</protein>
<evidence type="ECO:0000256" key="5">
    <source>
        <dbReference type="ARBA" id="ARBA00048542"/>
    </source>
</evidence>
<evidence type="ECO:0000313" key="8">
    <source>
        <dbReference type="EMBL" id="MDJ1131612.1"/>
    </source>
</evidence>
<feature type="binding site" evidence="6">
    <location>
        <position position="10"/>
    </location>
    <ligand>
        <name>FMN</name>
        <dbReference type="ChEBI" id="CHEBI:58210"/>
    </ligand>
</feature>
<keyword evidence="4 6" id="KW-0520">NAD</keyword>
<keyword evidence="2 6" id="KW-0288">FMN</keyword>
<evidence type="ECO:0000256" key="1">
    <source>
        <dbReference type="ARBA" id="ARBA00022630"/>
    </source>
</evidence>
<dbReference type="InterPro" id="IPR023048">
    <property type="entry name" value="NADH:quinone_OxRdtase_FMN_depd"/>
</dbReference>
<dbReference type="EMBL" id="JANCPR020000005">
    <property type="protein sequence ID" value="MDJ1131612.1"/>
    <property type="molecule type" value="Genomic_DNA"/>
</dbReference>
<sequence length="218" mass="23089">MATLLHLDTSLFPREGSVSRDVAASFRAAWEEQHPDGTVIYRDLAANPVPHLDGVGAAAGFTAAADRTPEQAAAFEIREELVSELERADAILIGAPMYNFTIPSTLKAWLDQVIIMGRTFGTGPRSAEGTPVTVVASRGGGYGPGTPRESFEFVQNYLGKVLGEDGFGLDVEFIVPELTLAESSPGMEGLIELAKSSRAQAHEAAETRAKTLASSLVG</sequence>
<evidence type="ECO:0000256" key="4">
    <source>
        <dbReference type="ARBA" id="ARBA00023027"/>
    </source>
</evidence>
<dbReference type="Pfam" id="PF02525">
    <property type="entry name" value="Flavodoxin_2"/>
    <property type="match status" value="1"/>
</dbReference>
<comment type="function">
    <text evidence="6">Also exhibits azoreductase activity. Catalyzes the reductive cleavage of the azo bond in aromatic azo compounds to the corresponding amines.</text>
</comment>
<gene>
    <name evidence="6" type="primary">azoR</name>
    <name evidence="8" type="ORF">NMN56_006485</name>
</gene>
<reference evidence="8 9" key="1">
    <citation type="submission" date="2023-05" db="EMBL/GenBank/DDBJ databases">
        <title>Streptantibioticus silvisoli sp. nov., acidotolerant actinomycetes 1 from pine litter.</title>
        <authorList>
            <person name="Swiecimska M."/>
            <person name="Golinska P."/>
            <person name="Sangal V."/>
            <person name="Wachnowicz B."/>
            <person name="Goodfellow M."/>
        </authorList>
    </citation>
    <scope>NUCLEOTIDE SEQUENCE [LARGE SCALE GENOMIC DNA]</scope>
    <source>
        <strain evidence="8 9">DSM 42109</strain>
    </source>
</reference>
<dbReference type="InterPro" id="IPR050104">
    <property type="entry name" value="FMN-dep_NADH:Q_OxRdtase_AzoR1"/>
</dbReference>
<evidence type="ECO:0000256" key="2">
    <source>
        <dbReference type="ARBA" id="ARBA00022643"/>
    </source>
</evidence>
<dbReference type="InterPro" id="IPR003680">
    <property type="entry name" value="Flavodoxin_fold"/>
</dbReference>
<feature type="binding site" evidence="6">
    <location>
        <begin position="137"/>
        <end position="140"/>
    </location>
    <ligand>
        <name>FMN</name>
        <dbReference type="ChEBI" id="CHEBI:58210"/>
    </ligand>
</feature>
<comment type="catalytic activity">
    <reaction evidence="6">
        <text>2 a quinone + NADH + H(+) = 2 a 1,4-benzosemiquinone + NAD(+)</text>
        <dbReference type="Rhea" id="RHEA:65952"/>
        <dbReference type="ChEBI" id="CHEBI:15378"/>
        <dbReference type="ChEBI" id="CHEBI:57540"/>
        <dbReference type="ChEBI" id="CHEBI:57945"/>
        <dbReference type="ChEBI" id="CHEBI:132124"/>
        <dbReference type="ChEBI" id="CHEBI:134225"/>
    </reaction>
</comment>
<dbReference type="SUPFAM" id="SSF52218">
    <property type="entry name" value="Flavoproteins"/>
    <property type="match status" value="1"/>
</dbReference>
<dbReference type="InterPro" id="IPR029039">
    <property type="entry name" value="Flavoprotein-like_sf"/>
</dbReference>
<evidence type="ECO:0000313" key="9">
    <source>
        <dbReference type="Proteomes" id="UP001214441"/>
    </source>
</evidence>
<keyword evidence="1 6" id="KW-0285">Flavoprotein</keyword>
<dbReference type="Gene3D" id="3.40.50.360">
    <property type="match status" value="1"/>
</dbReference>
<keyword evidence="3 6" id="KW-0560">Oxidoreductase</keyword>
<comment type="catalytic activity">
    <reaction evidence="5">
        <text>N,N-dimethyl-1,4-phenylenediamine + anthranilate + 2 NAD(+) = 2-(4-dimethylaminophenyl)diazenylbenzoate + 2 NADH + 2 H(+)</text>
        <dbReference type="Rhea" id="RHEA:55872"/>
        <dbReference type="ChEBI" id="CHEBI:15378"/>
        <dbReference type="ChEBI" id="CHEBI:15783"/>
        <dbReference type="ChEBI" id="CHEBI:16567"/>
        <dbReference type="ChEBI" id="CHEBI:57540"/>
        <dbReference type="ChEBI" id="CHEBI:57945"/>
        <dbReference type="ChEBI" id="CHEBI:71579"/>
        <dbReference type="EC" id="1.7.1.17"/>
    </reaction>
    <physiologicalReaction direction="right-to-left" evidence="5">
        <dbReference type="Rhea" id="RHEA:55874"/>
    </physiologicalReaction>
</comment>
<evidence type="ECO:0000256" key="3">
    <source>
        <dbReference type="ARBA" id="ARBA00023002"/>
    </source>
</evidence>
<name>A0ABT6ZRC1_9ACTN</name>
<keyword evidence="9" id="KW-1185">Reference proteome</keyword>
<dbReference type="HAMAP" id="MF_01216">
    <property type="entry name" value="Azoreductase_type1"/>
    <property type="match status" value="1"/>
</dbReference>
<feature type="binding site" evidence="6">
    <location>
        <begin position="97"/>
        <end position="100"/>
    </location>
    <ligand>
        <name>FMN</name>
        <dbReference type="ChEBI" id="CHEBI:58210"/>
    </ligand>
</feature>
<comment type="subunit">
    <text evidence="6">Homodimer.</text>
</comment>
<dbReference type="RefSeq" id="WP_274042785.1">
    <property type="nucleotide sequence ID" value="NZ_JANCPR020000005.1"/>
</dbReference>
<dbReference type="EC" id="1.7.1.17" evidence="6"/>
<dbReference type="Proteomes" id="UP001214441">
    <property type="component" value="Unassembled WGS sequence"/>
</dbReference>
<comment type="caution">
    <text evidence="8">The sequence shown here is derived from an EMBL/GenBank/DDBJ whole genome shotgun (WGS) entry which is preliminary data.</text>
</comment>
<feature type="domain" description="Flavodoxin-like fold" evidence="7">
    <location>
        <begin position="4"/>
        <end position="163"/>
    </location>
</feature>
<comment type="cofactor">
    <cofactor evidence="6">
        <name>FMN</name>
        <dbReference type="ChEBI" id="CHEBI:58210"/>
    </cofactor>
    <text evidence="6">Binds 1 FMN per subunit.</text>
</comment>
<dbReference type="PANTHER" id="PTHR43741:SF4">
    <property type="entry name" value="FMN-DEPENDENT NADH:QUINONE OXIDOREDUCTASE"/>
    <property type="match status" value="1"/>
</dbReference>
<organism evidence="8 9">
    <name type="scientific">Streptomyces iconiensis</name>
    <dbReference type="NCBI Taxonomy" id="1384038"/>
    <lineage>
        <taxon>Bacteria</taxon>
        <taxon>Bacillati</taxon>
        <taxon>Actinomycetota</taxon>
        <taxon>Actinomycetes</taxon>
        <taxon>Kitasatosporales</taxon>
        <taxon>Streptomycetaceae</taxon>
        <taxon>Streptomyces</taxon>
    </lineage>
</organism>
<dbReference type="EC" id="1.6.5.-" evidence="6"/>
<accession>A0ABT6ZRC1</accession>
<evidence type="ECO:0000259" key="7">
    <source>
        <dbReference type="Pfam" id="PF02525"/>
    </source>
</evidence>
<evidence type="ECO:0000256" key="6">
    <source>
        <dbReference type="HAMAP-Rule" id="MF_01216"/>
    </source>
</evidence>
<proteinExistence type="inferred from homology"/>
<comment type="similarity">
    <text evidence="6">Belongs to the azoreductase type 1 family.</text>
</comment>